<reference evidence="2 3" key="1">
    <citation type="submission" date="2014-01" db="EMBL/GenBank/DDBJ databases">
        <title>Genome sequence determination for a cystic fibrosis isolate, Inquilinus limosus.</title>
        <authorList>
            <person name="Pino M."/>
            <person name="Di Conza J."/>
            <person name="Gutkind G."/>
        </authorList>
    </citation>
    <scope>NUCLEOTIDE SEQUENCE [LARGE SCALE GENOMIC DNA]</scope>
    <source>
        <strain evidence="2 3">MP06</strain>
    </source>
</reference>
<feature type="non-terminal residue" evidence="2">
    <location>
        <position position="1"/>
    </location>
</feature>
<dbReference type="GO" id="GO:0003959">
    <property type="term" value="F:NADPH dehydrogenase activity"/>
    <property type="evidence" value="ECO:0007669"/>
    <property type="project" value="InterPro"/>
</dbReference>
<dbReference type="InterPro" id="IPR044152">
    <property type="entry name" value="YqjM-like"/>
</dbReference>
<dbReference type="PANTHER" id="PTHR43303">
    <property type="entry name" value="NADPH DEHYDROGENASE C23G7.10C-RELATED"/>
    <property type="match status" value="1"/>
</dbReference>
<comment type="caution">
    <text evidence="2">The sequence shown here is derived from an EMBL/GenBank/DDBJ whole genome shotgun (WGS) entry which is preliminary data.</text>
</comment>
<dbReference type="PANTHER" id="PTHR43303:SF4">
    <property type="entry name" value="NADPH DEHYDROGENASE C23G7.10C-RELATED"/>
    <property type="match status" value="1"/>
</dbReference>
<name>A0A0A0CVL5_9PROT</name>
<dbReference type="SUPFAM" id="SSF51395">
    <property type="entry name" value="FMN-linked oxidoreductases"/>
    <property type="match status" value="1"/>
</dbReference>
<dbReference type="AlphaFoldDB" id="A0A0A0CVL5"/>
<organism evidence="2 3">
    <name type="scientific">Inquilinus limosus MP06</name>
    <dbReference type="NCBI Taxonomy" id="1398085"/>
    <lineage>
        <taxon>Bacteria</taxon>
        <taxon>Pseudomonadati</taxon>
        <taxon>Pseudomonadota</taxon>
        <taxon>Alphaproteobacteria</taxon>
        <taxon>Rhodospirillales</taxon>
        <taxon>Rhodospirillaceae</taxon>
        <taxon>Inquilinus</taxon>
    </lineage>
</organism>
<dbReference type="InterPro" id="IPR013785">
    <property type="entry name" value="Aldolase_TIM"/>
</dbReference>
<dbReference type="GO" id="GO:0050661">
    <property type="term" value="F:NADP binding"/>
    <property type="evidence" value="ECO:0007669"/>
    <property type="project" value="InterPro"/>
</dbReference>
<proteinExistence type="predicted"/>
<evidence type="ECO:0000256" key="1">
    <source>
        <dbReference type="ARBA" id="ARBA00001917"/>
    </source>
</evidence>
<comment type="cofactor">
    <cofactor evidence="1">
        <name>FMN</name>
        <dbReference type="ChEBI" id="CHEBI:58210"/>
    </cofactor>
</comment>
<dbReference type="GO" id="GO:0010181">
    <property type="term" value="F:FMN binding"/>
    <property type="evidence" value="ECO:0007669"/>
    <property type="project" value="InterPro"/>
</dbReference>
<dbReference type="EMBL" id="JANX01000821">
    <property type="protein sequence ID" value="KGM30476.1"/>
    <property type="molecule type" value="Genomic_DNA"/>
</dbReference>
<evidence type="ECO:0000313" key="2">
    <source>
        <dbReference type="EMBL" id="KGM30476.1"/>
    </source>
</evidence>
<accession>A0A0A0CVL5</accession>
<gene>
    <name evidence="2" type="ORF">P409_32795</name>
</gene>
<dbReference type="Proteomes" id="UP000029995">
    <property type="component" value="Unassembled WGS sequence"/>
</dbReference>
<protein>
    <submittedName>
        <fullName evidence="2">Oxidoreductase</fullName>
    </submittedName>
</protein>
<sequence length="101" mass="10782">NAAHARIPVGPGYQVPLAREIREKSGLTTRAVGMIVDPHQAEGIIARGDADQVALARAVLDDPRWGWHAAEALGAELTLPAQYARAGARTWPGRKLLQAAE</sequence>
<evidence type="ECO:0000313" key="3">
    <source>
        <dbReference type="Proteomes" id="UP000029995"/>
    </source>
</evidence>
<dbReference type="Gene3D" id="3.20.20.70">
    <property type="entry name" value="Aldolase class I"/>
    <property type="match status" value="1"/>
</dbReference>